<comment type="caution">
    <text evidence="1">The sequence shown here is derived from an EMBL/GenBank/DDBJ whole genome shotgun (WGS) entry which is preliminary data.</text>
</comment>
<dbReference type="EMBL" id="JBHUJC010000040">
    <property type="protein sequence ID" value="MFD2277121.1"/>
    <property type="molecule type" value="Genomic_DNA"/>
</dbReference>
<protein>
    <recommendedName>
        <fullName evidence="3">XRE family transcriptional regulator</fullName>
    </recommendedName>
</protein>
<evidence type="ECO:0000313" key="2">
    <source>
        <dbReference type="Proteomes" id="UP001597297"/>
    </source>
</evidence>
<evidence type="ECO:0008006" key="3">
    <source>
        <dbReference type="Google" id="ProtNLM"/>
    </source>
</evidence>
<gene>
    <name evidence="1" type="ORF">ACFSQZ_11620</name>
</gene>
<organism evidence="1 2">
    <name type="scientific">Rubritalea spongiae</name>
    <dbReference type="NCBI Taxonomy" id="430797"/>
    <lineage>
        <taxon>Bacteria</taxon>
        <taxon>Pseudomonadati</taxon>
        <taxon>Verrucomicrobiota</taxon>
        <taxon>Verrucomicrobiia</taxon>
        <taxon>Verrucomicrobiales</taxon>
        <taxon>Rubritaleaceae</taxon>
        <taxon>Rubritalea</taxon>
    </lineage>
</organism>
<evidence type="ECO:0000313" key="1">
    <source>
        <dbReference type="EMBL" id="MFD2277121.1"/>
    </source>
</evidence>
<dbReference type="RefSeq" id="WP_377093091.1">
    <property type="nucleotide sequence ID" value="NZ_JBHSJM010000001.1"/>
</dbReference>
<name>A0ABW5E3T3_9BACT</name>
<keyword evidence="2" id="KW-1185">Reference proteome</keyword>
<sequence length="177" mass="20278">MKKLSDIGNSLVKHALTTSLPEIGQTTELVPYMLVAARTMSVREISAYLDKNYGVRISPSTVSRALNNKETHFKKIAEYLSVTGDHMARFYTPTKDYLFQFEEEYMPAEMSPLEMLYREIAEKGMGAKSANSPTVSYYERDGDAVCRMMELWDELPTEAQKEIKPMIFAEEDEYMNV</sequence>
<proteinExistence type="predicted"/>
<dbReference type="Proteomes" id="UP001597297">
    <property type="component" value="Unassembled WGS sequence"/>
</dbReference>
<reference evidence="2" key="1">
    <citation type="journal article" date="2019" name="Int. J. Syst. Evol. Microbiol.">
        <title>The Global Catalogue of Microorganisms (GCM) 10K type strain sequencing project: providing services to taxonomists for standard genome sequencing and annotation.</title>
        <authorList>
            <consortium name="The Broad Institute Genomics Platform"/>
            <consortium name="The Broad Institute Genome Sequencing Center for Infectious Disease"/>
            <person name="Wu L."/>
            <person name="Ma J."/>
        </authorList>
    </citation>
    <scope>NUCLEOTIDE SEQUENCE [LARGE SCALE GENOMIC DNA]</scope>
    <source>
        <strain evidence="2">JCM 16545</strain>
    </source>
</reference>
<accession>A0ABW5E3T3</accession>